<reference evidence="1" key="1">
    <citation type="submission" date="2022-04" db="EMBL/GenBank/DDBJ databases">
        <title>Carnegiea gigantea Genome sequencing and assembly v2.</title>
        <authorList>
            <person name="Copetti D."/>
            <person name="Sanderson M.J."/>
            <person name="Burquez A."/>
            <person name="Wojciechowski M.F."/>
        </authorList>
    </citation>
    <scope>NUCLEOTIDE SEQUENCE</scope>
    <source>
        <strain evidence="1">SGP5-SGP5p</strain>
        <tissue evidence="1">Aerial part</tissue>
    </source>
</reference>
<accession>A0A9Q1QAZ7</accession>
<sequence length="214" mass="24325">MNNNHPITENLTQEEMGHHPIKIFVWSVQGAESSEFMNVLKEHIRVQQPTILALVETHITGSRAQSVCDRIGFGGCFWVEAQGFRGGIWSCGDLMRIKVHLVERVRLEHSEKSSLGQGTRLKFQEAAVRHLLQTQSDHIPLLIAPTGYALGASRQTKFWTHKWIDGMTLLSQMTSAVSVEQQHLLVNDYWIPGVGWDWNKFSEYLLPALLQRIA</sequence>
<comment type="caution">
    <text evidence="1">The sequence shown here is derived from an EMBL/GenBank/DDBJ whole genome shotgun (WGS) entry which is preliminary data.</text>
</comment>
<name>A0A9Q1QAZ7_9CARY</name>
<keyword evidence="2" id="KW-1185">Reference proteome</keyword>
<proteinExistence type="predicted"/>
<protein>
    <submittedName>
        <fullName evidence="1">Uncharacterized protein</fullName>
    </submittedName>
</protein>
<dbReference type="PANTHER" id="PTHR35218">
    <property type="entry name" value="RNASE H DOMAIN-CONTAINING PROTEIN"/>
    <property type="match status" value="1"/>
</dbReference>
<dbReference type="AlphaFoldDB" id="A0A9Q1QAZ7"/>
<dbReference type="EMBL" id="JAKOGI010000450">
    <property type="protein sequence ID" value="KAJ8434791.1"/>
    <property type="molecule type" value="Genomic_DNA"/>
</dbReference>
<dbReference type="Proteomes" id="UP001153076">
    <property type="component" value="Unassembled WGS sequence"/>
</dbReference>
<organism evidence="1 2">
    <name type="scientific">Carnegiea gigantea</name>
    <dbReference type="NCBI Taxonomy" id="171969"/>
    <lineage>
        <taxon>Eukaryota</taxon>
        <taxon>Viridiplantae</taxon>
        <taxon>Streptophyta</taxon>
        <taxon>Embryophyta</taxon>
        <taxon>Tracheophyta</taxon>
        <taxon>Spermatophyta</taxon>
        <taxon>Magnoliopsida</taxon>
        <taxon>eudicotyledons</taxon>
        <taxon>Gunneridae</taxon>
        <taxon>Pentapetalae</taxon>
        <taxon>Caryophyllales</taxon>
        <taxon>Cactineae</taxon>
        <taxon>Cactaceae</taxon>
        <taxon>Cactoideae</taxon>
        <taxon>Echinocereeae</taxon>
        <taxon>Carnegiea</taxon>
    </lineage>
</organism>
<gene>
    <name evidence="1" type="ORF">Cgig2_033741</name>
</gene>
<evidence type="ECO:0000313" key="2">
    <source>
        <dbReference type="Proteomes" id="UP001153076"/>
    </source>
</evidence>
<dbReference type="PANTHER" id="PTHR35218:SF9">
    <property type="entry name" value="ENDONUCLEASE_EXONUCLEASE_PHOSPHATASE DOMAIN-CONTAINING PROTEIN"/>
    <property type="match status" value="1"/>
</dbReference>
<evidence type="ECO:0000313" key="1">
    <source>
        <dbReference type="EMBL" id="KAJ8434791.1"/>
    </source>
</evidence>
<dbReference type="OrthoDB" id="1001388at2759"/>